<dbReference type="Pfam" id="PF07943">
    <property type="entry name" value="PBP5_C"/>
    <property type="match status" value="1"/>
</dbReference>
<feature type="active site" description="Proton acceptor" evidence="13">
    <location>
        <position position="78"/>
    </location>
</feature>
<feature type="signal peptide" evidence="16">
    <location>
        <begin position="1"/>
        <end position="28"/>
    </location>
</feature>
<dbReference type="PANTHER" id="PTHR21581:SF6">
    <property type="entry name" value="TRAFFICKING PROTEIN PARTICLE COMPLEX SUBUNIT 12"/>
    <property type="match status" value="1"/>
</dbReference>
<dbReference type="InterPro" id="IPR012338">
    <property type="entry name" value="Beta-lactam/transpept-like"/>
</dbReference>
<comment type="function">
    <text evidence="1">Removes C-terminal D-alanyl residues from sugar-peptide cell wall precursors.</text>
</comment>
<keyword evidence="5 18" id="KW-0121">Carboxypeptidase</keyword>
<evidence type="ECO:0000256" key="8">
    <source>
        <dbReference type="ARBA" id="ARBA00022801"/>
    </source>
</evidence>
<name>A0A3M8RG94_9PROT</name>
<feature type="chain" id="PRO_5018222402" description="serine-type D-Ala-D-Ala carboxypeptidase" evidence="16">
    <location>
        <begin position="29"/>
        <end position="392"/>
    </location>
</feature>
<feature type="domain" description="Peptidase S11 D-Ala-D-Ala carboxypeptidase A C-terminal" evidence="17">
    <location>
        <begin position="287"/>
        <end position="377"/>
    </location>
</feature>
<keyword evidence="11" id="KW-0961">Cell wall biogenesis/degradation</keyword>
<keyword evidence="9" id="KW-0133">Cell shape</keyword>
<dbReference type="EC" id="3.4.16.4" evidence="4"/>
<accession>A0A3M8RG94</accession>
<dbReference type="UniPathway" id="UPA00219"/>
<dbReference type="GO" id="GO:0008360">
    <property type="term" value="P:regulation of cell shape"/>
    <property type="evidence" value="ECO:0007669"/>
    <property type="project" value="UniProtKB-KW"/>
</dbReference>
<protein>
    <recommendedName>
        <fullName evidence="4">serine-type D-Ala-D-Ala carboxypeptidase</fullName>
        <ecNumber evidence="4">3.4.16.4</ecNumber>
    </recommendedName>
</protein>
<dbReference type="InterPro" id="IPR018044">
    <property type="entry name" value="Peptidase_S11"/>
</dbReference>
<evidence type="ECO:0000256" key="11">
    <source>
        <dbReference type="ARBA" id="ARBA00023316"/>
    </source>
</evidence>
<gene>
    <name evidence="18" type="ORF">EC580_04120</name>
</gene>
<dbReference type="InterPro" id="IPR012907">
    <property type="entry name" value="Peptidase_S11_C"/>
</dbReference>
<evidence type="ECO:0000256" key="15">
    <source>
        <dbReference type="RuleBase" id="RU004016"/>
    </source>
</evidence>
<feature type="binding site" evidence="14">
    <location>
        <position position="237"/>
    </location>
    <ligand>
        <name>substrate</name>
    </ligand>
</feature>
<dbReference type="GO" id="GO:0009252">
    <property type="term" value="P:peptidoglycan biosynthetic process"/>
    <property type="evidence" value="ECO:0007669"/>
    <property type="project" value="UniProtKB-UniPathway"/>
</dbReference>
<dbReference type="PRINTS" id="PR00725">
    <property type="entry name" value="DADACBPTASE1"/>
</dbReference>
<dbReference type="SMART" id="SM00936">
    <property type="entry name" value="PBP5_C"/>
    <property type="match status" value="1"/>
</dbReference>
<evidence type="ECO:0000256" key="12">
    <source>
        <dbReference type="ARBA" id="ARBA00034000"/>
    </source>
</evidence>
<feature type="active site" evidence="13">
    <location>
        <position position="135"/>
    </location>
</feature>
<evidence type="ECO:0000256" key="4">
    <source>
        <dbReference type="ARBA" id="ARBA00012448"/>
    </source>
</evidence>
<keyword evidence="7 16" id="KW-0732">Signal</keyword>
<dbReference type="PANTHER" id="PTHR21581">
    <property type="entry name" value="D-ALANYL-D-ALANINE CARBOXYPEPTIDASE"/>
    <property type="match status" value="1"/>
</dbReference>
<evidence type="ECO:0000313" key="18">
    <source>
        <dbReference type="EMBL" id="RNF67577.1"/>
    </source>
</evidence>
<evidence type="ECO:0000256" key="10">
    <source>
        <dbReference type="ARBA" id="ARBA00022984"/>
    </source>
</evidence>
<evidence type="ECO:0000256" key="2">
    <source>
        <dbReference type="ARBA" id="ARBA00004752"/>
    </source>
</evidence>
<dbReference type="SUPFAM" id="SSF69189">
    <property type="entry name" value="Penicillin-binding protein associated domain"/>
    <property type="match status" value="1"/>
</dbReference>
<dbReference type="InterPro" id="IPR037167">
    <property type="entry name" value="Peptidase_S11_C_sf"/>
</dbReference>
<evidence type="ECO:0000256" key="7">
    <source>
        <dbReference type="ARBA" id="ARBA00022729"/>
    </source>
</evidence>
<organism evidence="18">
    <name type="scientific">Acidithiobacillus sulfuriphilus</name>
    <dbReference type="NCBI Taxonomy" id="1867749"/>
    <lineage>
        <taxon>Bacteria</taxon>
        <taxon>Pseudomonadati</taxon>
        <taxon>Pseudomonadota</taxon>
        <taxon>Acidithiobacillia</taxon>
        <taxon>Acidithiobacillales</taxon>
        <taxon>Acidithiobacillaceae</taxon>
        <taxon>Acidithiobacillus</taxon>
    </lineage>
</organism>
<comment type="similarity">
    <text evidence="3 15">Belongs to the peptidase S11 family.</text>
</comment>
<comment type="pathway">
    <text evidence="2">Cell wall biogenesis; peptidoglycan biosynthesis.</text>
</comment>
<evidence type="ECO:0000256" key="5">
    <source>
        <dbReference type="ARBA" id="ARBA00022645"/>
    </source>
</evidence>
<comment type="caution">
    <text evidence="18">The sequence shown here is derived from an EMBL/GenBank/DDBJ whole genome shotgun (WGS) entry which is preliminary data.</text>
</comment>
<evidence type="ECO:0000256" key="9">
    <source>
        <dbReference type="ARBA" id="ARBA00022960"/>
    </source>
</evidence>
<sequence>MLARSRFFTRIFCLFLCLLTISGTAALADTGTPTPLLPIPPAPGLPAIRSYALMDYSTGQVIAAKSEHMKLAPASLTKLMTAYLTYQSLQGGTLTLNEQIPISNTAWKAGGSSMFVQPGLPVTVDQLLHGLLIDSGNDAAVALAEAVGGSQSGFVTLMNDAAQRLGLTDTHYSNVDGLPDPNLYTSALDVALLSRALLQQYPQITKITVEKSYTYNKITQRSWNPVLFRDPTADGLKTGLTDASGYCIDATALRNGRRLIAVVMGGPSWSGSTNAVEALLDYGYRFFVNHPVYQAGQKVGEITRADLSPMQVPVGVAQAVSITAPKGRFSQVKTQLQLNPGLQAPVQKGQAVGVLVFTLDGKVLKTVPAVALESAGKAGWLGRLFNKARQSL</sequence>
<dbReference type="SUPFAM" id="SSF56601">
    <property type="entry name" value="beta-lactamase/transpeptidase-like"/>
    <property type="match status" value="1"/>
</dbReference>
<evidence type="ECO:0000256" key="14">
    <source>
        <dbReference type="PIRSR" id="PIRSR618044-2"/>
    </source>
</evidence>
<dbReference type="RefSeq" id="WP_123102454.1">
    <property type="nucleotide sequence ID" value="NZ_CP127527.1"/>
</dbReference>
<keyword evidence="6" id="KW-0645">Protease</keyword>
<dbReference type="Pfam" id="PF00768">
    <property type="entry name" value="Peptidase_S11"/>
    <property type="match status" value="1"/>
</dbReference>
<dbReference type="GO" id="GO:0006508">
    <property type="term" value="P:proteolysis"/>
    <property type="evidence" value="ECO:0007669"/>
    <property type="project" value="UniProtKB-KW"/>
</dbReference>
<keyword evidence="8" id="KW-0378">Hydrolase</keyword>
<dbReference type="GO" id="GO:0009002">
    <property type="term" value="F:serine-type D-Ala-D-Ala carboxypeptidase activity"/>
    <property type="evidence" value="ECO:0007669"/>
    <property type="project" value="UniProtKB-EC"/>
</dbReference>
<dbReference type="Gene3D" id="3.40.710.10">
    <property type="entry name" value="DD-peptidase/beta-lactamase superfamily"/>
    <property type="match status" value="1"/>
</dbReference>
<dbReference type="OrthoDB" id="9791132at2"/>
<dbReference type="AlphaFoldDB" id="A0A3M8RG94"/>
<proteinExistence type="inferred from homology"/>
<evidence type="ECO:0000259" key="17">
    <source>
        <dbReference type="SMART" id="SM00936"/>
    </source>
</evidence>
<reference evidence="18" key="1">
    <citation type="submission" date="2018-10" db="EMBL/GenBank/DDBJ databases">
        <title>Acidithiobacillus sulfuriphilus sp. nov.: an extremely acidophilic sulfur-oxidizing chemolithotroph isolated from a neutral pH environment.</title>
        <authorList>
            <person name="Falagan C."/>
            <person name="Moya-Beltran A."/>
            <person name="Quatrini R."/>
            <person name="Johnson D.B."/>
        </authorList>
    </citation>
    <scope>NUCLEOTIDE SEQUENCE [LARGE SCALE GENOMIC DNA]</scope>
    <source>
        <strain evidence="18">CJ-2</strain>
    </source>
</reference>
<dbReference type="EMBL" id="RIZI01000134">
    <property type="protein sequence ID" value="RNF67577.1"/>
    <property type="molecule type" value="Genomic_DNA"/>
</dbReference>
<dbReference type="Gene3D" id="2.60.410.10">
    <property type="entry name" value="D-Ala-D-Ala carboxypeptidase, C-terminal domain"/>
    <property type="match status" value="1"/>
</dbReference>
<keyword evidence="10" id="KW-0573">Peptidoglycan synthesis</keyword>
<comment type="catalytic activity">
    <reaction evidence="12">
        <text>Preferential cleavage: (Ac)2-L-Lys-D-Ala-|-D-Ala. Also transpeptidation of peptidyl-alanyl moieties that are N-acyl substituents of D-alanine.</text>
        <dbReference type="EC" id="3.4.16.4"/>
    </reaction>
</comment>
<evidence type="ECO:0000256" key="1">
    <source>
        <dbReference type="ARBA" id="ARBA00003217"/>
    </source>
</evidence>
<dbReference type="InterPro" id="IPR001967">
    <property type="entry name" value="Peptidase_S11_N"/>
</dbReference>
<feature type="active site" description="Acyl-ester intermediate" evidence="13">
    <location>
        <position position="75"/>
    </location>
</feature>
<evidence type="ECO:0000256" key="6">
    <source>
        <dbReference type="ARBA" id="ARBA00022670"/>
    </source>
</evidence>
<dbReference type="InterPro" id="IPR015956">
    <property type="entry name" value="Peniciliin-bd_prot_C_sf"/>
</dbReference>
<dbReference type="GO" id="GO:0071555">
    <property type="term" value="P:cell wall organization"/>
    <property type="evidence" value="ECO:0007669"/>
    <property type="project" value="UniProtKB-KW"/>
</dbReference>
<evidence type="ECO:0000256" key="13">
    <source>
        <dbReference type="PIRSR" id="PIRSR618044-1"/>
    </source>
</evidence>
<evidence type="ECO:0000256" key="16">
    <source>
        <dbReference type="SAM" id="SignalP"/>
    </source>
</evidence>
<evidence type="ECO:0000256" key="3">
    <source>
        <dbReference type="ARBA" id="ARBA00007164"/>
    </source>
</evidence>